<evidence type="ECO:0000256" key="3">
    <source>
        <dbReference type="SAM" id="SignalP"/>
    </source>
</evidence>
<organism evidence="4 5">
    <name type="scientific">Corynebacterium poyangense</name>
    <dbReference type="NCBI Taxonomy" id="2684405"/>
    <lineage>
        <taxon>Bacteria</taxon>
        <taxon>Bacillati</taxon>
        <taxon>Actinomycetota</taxon>
        <taxon>Actinomycetes</taxon>
        <taxon>Mycobacteriales</taxon>
        <taxon>Corynebacteriaceae</taxon>
        <taxon>Corynebacterium</taxon>
    </lineage>
</organism>
<keyword evidence="5" id="KW-1185">Reference proteome</keyword>
<accession>A0A7H0SRZ6</accession>
<keyword evidence="2" id="KW-1133">Transmembrane helix</keyword>
<feature type="region of interest" description="Disordered" evidence="1">
    <location>
        <begin position="640"/>
        <end position="662"/>
    </location>
</feature>
<sequence length="905" mass="96223">MPIRRFCALLGISALSAAFGTLSLDLTLTAAPAQAQGVAVPLDITNPSVAVQWDNPALRSDDRQSFVSMELESLPQSLSNPGDGLRFHVKLRNNGEERISNINVVLRRGEAQHSAAEMRRIMALNAGAYTAAHYQAPVDFSLEPGESREFWVEAPTNSDQPGSFPIKDPGIYPIFFGLDGTTNHTGTVQLTSQRFLLSAGPLGGTNTNPGQPSAEETHDAEESATSSEVSGTGLSLVLPLSAYVDIIPGETGEAPGDTPLVLYSDDLADQLSAGGRLGELLKTYKTYLQGENNPIRSSACLAIDPALLDAVHRMTKGYTVANSRPAIETSGQRLRDSWNSHNSQSGEHPGSGSAAAQQWLDELTSLASNTCVVSLPWANTDLNAVAASNNPWLMREALGRGPELISSILNTSTVENVVIPGNGYITPATVRSLGWATSGSAQSVTDFSTKIEKDFEAEAQRRGTQNSQDSETSLNDENMPSSAPLAPPVPSLENAVSVLVAGNTVWDSNRVDRFTQLAPGIRAVSYHASLAASLGETGEHPDTPAYANPDARYDARLDSPAARDSIAAGALAMSLTETSNQSQQHSGPVLMMPPAELSTSTAESILQTAASLYASGRAESLSLSDYLTPDPQQAAALNATPEAADNAPPTAEVGSPYPDPGIISDTEILQASREAGFSDDLTRLLSNDPTIALTRYAFTAPLRQEVLRTLSVCDRHAASTYQAAVQRTGDRLKENRERLLALGRAVTLIPPGGVYTRTSDSSPLLVVAENRLPLPVETVVQYRAPSGVTLQTPGSVRIPASGSITVQLTPKIPPEHDRTQLQLWLSTGDGAAISSPVDITVQNRANFFSTSGLALIVLSALALILVFRVGRHSKRLKHRGVSHPAAAPFRPHYPDNEQNGPREPY</sequence>
<evidence type="ECO:0000313" key="4">
    <source>
        <dbReference type="EMBL" id="QNQ91321.1"/>
    </source>
</evidence>
<keyword evidence="3" id="KW-0732">Signal</keyword>
<feature type="region of interest" description="Disordered" evidence="1">
    <location>
        <begin position="199"/>
        <end position="231"/>
    </location>
</feature>
<keyword evidence="2" id="KW-0472">Membrane</keyword>
<dbReference type="KEGG" id="cpoy:GP475_12265"/>
<feature type="region of interest" description="Disordered" evidence="1">
    <location>
        <begin position="325"/>
        <end position="355"/>
    </location>
</feature>
<feature type="region of interest" description="Disordered" evidence="1">
    <location>
        <begin position="877"/>
        <end position="905"/>
    </location>
</feature>
<evidence type="ECO:0008006" key="6">
    <source>
        <dbReference type="Google" id="ProtNLM"/>
    </source>
</evidence>
<dbReference type="Proteomes" id="UP000516320">
    <property type="component" value="Chromosome"/>
</dbReference>
<keyword evidence="2" id="KW-0812">Transmembrane</keyword>
<feature type="signal peptide" evidence="3">
    <location>
        <begin position="1"/>
        <end position="35"/>
    </location>
</feature>
<feature type="chain" id="PRO_5028887699" description="Secreted protein" evidence="3">
    <location>
        <begin position="36"/>
        <end position="905"/>
    </location>
</feature>
<evidence type="ECO:0000256" key="2">
    <source>
        <dbReference type="SAM" id="Phobius"/>
    </source>
</evidence>
<feature type="region of interest" description="Disordered" evidence="1">
    <location>
        <begin position="457"/>
        <end position="489"/>
    </location>
</feature>
<feature type="compositionally biased region" description="Polar residues" evidence="1">
    <location>
        <begin position="462"/>
        <end position="479"/>
    </location>
</feature>
<dbReference type="AlphaFoldDB" id="A0A7H0SRZ6"/>
<reference evidence="4 5" key="1">
    <citation type="submission" date="2019-12" db="EMBL/GenBank/DDBJ databases">
        <title>Corynebacterium sp. nov., isolated from feces of the Anser Albifrons in China.</title>
        <authorList>
            <person name="Liu Q."/>
        </authorList>
    </citation>
    <scope>NUCLEOTIDE SEQUENCE [LARGE SCALE GENOMIC DNA]</scope>
    <source>
        <strain evidence="4 5">4H37-19</strain>
    </source>
</reference>
<evidence type="ECO:0000313" key="5">
    <source>
        <dbReference type="Proteomes" id="UP000516320"/>
    </source>
</evidence>
<feature type="transmembrane region" description="Helical" evidence="2">
    <location>
        <begin position="847"/>
        <end position="869"/>
    </location>
</feature>
<name>A0A7H0SRZ6_9CORY</name>
<dbReference type="EMBL" id="CP046884">
    <property type="protein sequence ID" value="QNQ91321.1"/>
    <property type="molecule type" value="Genomic_DNA"/>
</dbReference>
<protein>
    <recommendedName>
        <fullName evidence="6">Secreted protein</fullName>
    </recommendedName>
</protein>
<evidence type="ECO:0000256" key="1">
    <source>
        <dbReference type="SAM" id="MobiDB-lite"/>
    </source>
</evidence>
<dbReference type="RefSeq" id="WP_187974633.1">
    <property type="nucleotide sequence ID" value="NZ_CP046884.1"/>
</dbReference>
<proteinExistence type="predicted"/>
<gene>
    <name evidence="4" type="ORF">GP475_12265</name>
</gene>